<dbReference type="KEGG" id="bcv:Bcav_2528"/>
<dbReference type="HOGENOM" id="CLU_2421042_0_0_11"/>
<gene>
    <name evidence="1" type="ordered locus">Bcav_2528</name>
</gene>
<keyword evidence="2" id="KW-1185">Reference proteome</keyword>
<accession>C5BWW0</accession>
<name>C5BWW0_BEUC1</name>
<reference evidence="1 2" key="1">
    <citation type="journal article" date="2009" name="Stand. Genomic Sci.">
        <title>Complete genome sequence of Beutenbergia cavernae type strain (HKI 0122).</title>
        <authorList>
            <person name="Land M."/>
            <person name="Pukall R."/>
            <person name="Abt B."/>
            <person name="Goker M."/>
            <person name="Rohde M."/>
            <person name="Glavina Del Rio T."/>
            <person name="Tice H."/>
            <person name="Copeland A."/>
            <person name="Cheng J.F."/>
            <person name="Lucas S."/>
            <person name="Chen F."/>
            <person name="Nolan M."/>
            <person name="Bruce D."/>
            <person name="Goodwin L."/>
            <person name="Pitluck S."/>
            <person name="Ivanova N."/>
            <person name="Mavromatis K."/>
            <person name="Ovchinnikova G."/>
            <person name="Pati A."/>
            <person name="Chen A."/>
            <person name="Palaniappan K."/>
            <person name="Hauser L."/>
            <person name="Chang Y.J."/>
            <person name="Jefferies C.C."/>
            <person name="Saunders E."/>
            <person name="Brettin T."/>
            <person name="Detter J.C."/>
            <person name="Han C."/>
            <person name="Chain P."/>
            <person name="Bristow J."/>
            <person name="Eisen J.A."/>
            <person name="Markowitz V."/>
            <person name="Hugenholtz P."/>
            <person name="Kyrpides N.C."/>
            <person name="Klenk H.P."/>
            <person name="Lapidus A."/>
        </authorList>
    </citation>
    <scope>NUCLEOTIDE SEQUENCE [LARGE SCALE GENOMIC DNA]</scope>
    <source>
        <strain evidence="2">ATCC BAA-8 / DSM 12333 / NBRC 16432</strain>
    </source>
</reference>
<dbReference type="eggNOG" id="ENOG5033D9E">
    <property type="taxonomic scope" value="Bacteria"/>
</dbReference>
<evidence type="ECO:0000313" key="2">
    <source>
        <dbReference type="Proteomes" id="UP000007962"/>
    </source>
</evidence>
<dbReference type="AlphaFoldDB" id="C5BWW0"/>
<protein>
    <submittedName>
        <fullName evidence="1">Uncharacterized protein</fullName>
    </submittedName>
</protein>
<evidence type="ECO:0000313" key="1">
    <source>
        <dbReference type="EMBL" id="ACQ80776.1"/>
    </source>
</evidence>
<dbReference type="EMBL" id="CP001618">
    <property type="protein sequence ID" value="ACQ80776.1"/>
    <property type="molecule type" value="Genomic_DNA"/>
</dbReference>
<dbReference type="Proteomes" id="UP000007962">
    <property type="component" value="Chromosome"/>
</dbReference>
<organism evidence="1 2">
    <name type="scientific">Beutenbergia cavernae (strain ATCC BAA-8 / DSM 12333 / CCUG 43141 / JCM 11478 / NBRC 16432 / NCIMB 13614 / HKI 0122)</name>
    <dbReference type="NCBI Taxonomy" id="471853"/>
    <lineage>
        <taxon>Bacteria</taxon>
        <taxon>Bacillati</taxon>
        <taxon>Actinomycetota</taxon>
        <taxon>Actinomycetes</taxon>
        <taxon>Micrococcales</taxon>
        <taxon>Beutenbergiaceae</taxon>
        <taxon>Beutenbergia</taxon>
    </lineage>
</organism>
<proteinExistence type="predicted"/>
<sequence length="91" mass="10856">MRDVLSKMRSFETMLLGELFRGEHGKRYPIEVLCSDAQRRLEELEKDDETEVVRLRCGGKERLYGLLRDHVFHVLWWDPEHEVCPSVLRNT</sequence>